<keyword evidence="3" id="KW-0732">Signal</keyword>
<dbReference type="InterPro" id="IPR033764">
    <property type="entry name" value="Sdr_B"/>
</dbReference>
<dbReference type="SUPFAM" id="SSF49478">
    <property type="entry name" value="Cna protein B-type domain"/>
    <property type="match status" value="1"/>
</dbReference>
<dbReference type="NCBIfam" id="TIGR04183">
    <property type="entry name" value="Por_Secre_tail"/>
    <property type="match status" value="1"/>
</dbReference>
<name>A0AA37SLT4_9BACT</name>
<sequence length="3486" mass="375402">MIFQFNFLNAQCDQLPGTITGNVQDEVSGNGVGNVLVKAFNQNGELAIQAMTDFFGNYELSGLGDGENFRLEFVYGSNYGPAIHNEKNKTDIQFVTVPACGADFAVLNPDEYCAENAQVALTCFVRGADGENDELETIVYTDFDFGLDSKVQKYSNKAMTGSVWGLTYKKSSRTLFSAAFIKQYAGLTANGHGAIFASNIKTGETYLHTRLDELGQDIGTILPDHNDAAYGAQAGKIGLGGLEISEDEETLYVINIYNNTLVSLSSSNPTAETTTAFSIPDPGCVNGDTYKAFAITRSGDKLYVGVTCTSLESGEAGELSVTVFEFDIATETFSPIFSTDYPKGYWKDLPANSRKTQAWLTDLGITDEGNMILSLSDRIAHRYADPITNGRLDDQHPDILLAYNDNGVWKLEDNAVAGSLIGSHPNVDEGPGGGEFFGYDYWISGPDYHSEIATGSILVLPGTGSVVATVFDPDFDSYTGGLHKYSTSNGDKLGVGIIYEHTNDPQFGKASGLGDIVAICGILPQEIGNLLWIDENNNGVQDAGEPVLSNIALSLYDADCNLVGTTQTDDKGNYYFNDSNVDLNQDGLFDGLDLNADYYVVVSDDAYDATTGILTVDGNAVFVTKQGLGFGSNPERNDSDAKIGSDLCDAINGKPYAKVQTGSSGQTDHSFDLGFSPEGDFDLALKKELVGDYGVQYGDTVIFKITVINQGGVTADEVVVNDYLASGYTFDENANAGWKDNDGILQTLIGAPLLPGAEVELFIKLVVKEGAKANDLVNYAEISIALDASGNPLVDIDSTPDDIVDNDNGGILYQATDNEVNDDGTIDEDDHDPAGVRIFDLALRKVLKNPEEEVVANSAVDFSITVYNQGSLTAQSVTISDYIPQPLFFNPDINDGWELLDDSTIVYTIDQEIVPSSSHTVDLTLEVGSLSPNTAIINYSEIRSAIDEFGNEGTDVDSQADGIRDNDNGGSPYDATDNEIDDHGDIDEDDHDPAIINTTLFDLALRKTTVSGSVKAGENVEFNITVINQGELAAKTIGIVDYIPEGLSLNDDNWNLVDPTMAKLLFVVEGGLQPGDSIVKSITLTVDPSFNAGTLINFAEIDLAYGMNDQDLSNKDIDSRPDDLRTNDIGGLPFGPTDNQVNDPGFEDEDDHDPAYVYVFASLVNESCICLENASTTEAGQFGEIIEIIAPSGLEWYIHEADGLYDAAVSPALAPVSSDFATGAQYPLTNFTTGPGGYMLLEYPIGATGNSAYYITGVRVDGEEYSVVVRNNIGDQDIITGGACNYETNAFTAPAGVCAGSIETFCVEGFDAADMNVWSVVGDATIVGADNEACVQVEFGATVGDEVNIVFTSGSTEACYAPAMETVTIGASAGFLSCLGNVNISLNDDCELGLTPSSLLTIPVTPDAVYSIIYSTAEGFMLPENPDWSKYLGREIMAKVMDNCSGNSCWSFITIEDKQAPEIECFDLTVSCIEMMDYNGPFVLDNCFGEGTLIPTTKTNTALECDPDFTFRLTRGFKAQDDLGNTSNECIQTIMVERPDLDAIVAPANRTIEESSALSCVSFDTIAGGVPDPAVYGVPTLEGIPLYPGAGQFCNLGVNFKDTVFPQNGCVKKIMRQWFIFEWHCEFGRLDTITQIFNIADMSPPSITCLGDMKVSSNGSTCEGDILLPAALVSDDCSSSPRVDIAYPGGFLENSNGGLIQLPIGIHEVTYTVYDDCLNSSSCSIMVEVEDRTAPIAVCHQNTVLSVRTDGTTYALASVFDDGSYDDCGFDRIEVRRMDAGMACDSVQNEAFSDRVEFCCADVGVETVVIMRVYDVEGNANQCMVNVQIQDKNPPSLIPPANITVDCQEVIELDDLSGFGVATATDNCMNPIISEQVISGLNECRTGVIERRFTATDGNGTAIASQFITVITEDTFDLDNITWPLNYTTTAACDPGSLKPDNLPAENGFPILDEGFCSQVAITYSDKVFNILNSETACQKIIRSWIVEDFCQPIEENKFASWRYDQAITISNDVAPVITSSCEDVTVCSTNEDCATGPITLTAGASDDCTPGGMMRYSYYVDFGDDGGEFDVEDFGSGDTVTVMGEYPIGTHSILFVFEDLCGNSATCRQTFTIENCHKPSVVCHDGISVALNPMDTDNDGELDDEMAIVKARLFDASSFHPCGDDLLFSFTENPADSCKTFSCDDIGLNDVTIYGITESGQTSFCVTTLDVQDNNDVDLCRGVEECIVMPTDITITECVADFSPEVIGGGPTIDPDCICTNTTIEYVDRDSTDLTNTCTIIIRDWTVTFNCGFPKSFASKQVITKYNDRAPILDCPENITVSSDDACNGTVIVGIPEVLSDCTTDFTITNDSEYADSNTGAASGMYPVGIDTVTYTVTDICGNVATCDVIITVTDSADPICDVNDITIAITDEFVDVTVSAEDIDNGSFDECGLVVDKVLVPTVFGCADAGVVQDVTLTITDDSGNSTECFAQVTVVDSVAPVCLTKTTTVNLFDDASVTIPPTILNDGSYDPCGELVDIQVMGSVDCSMVGQDTVILALVDDSGNRTECKVGITVRDLGTPECRLIPITVQLDGSDQATITGADIDNGSNDVCSGLDTLILDKTTFNCDDIGDVTVNVMAVDSAGNSTNCSTVVTVTANPTLMCIAEDITVYLGTDGEANITAEDIDGGSGIPCAEDAELSIDRTTFFCNDVALPREVTLTITSVLGDTSCTAMVMVLDTIPPIVNCPADLTVDCQDLSDDLSVYGTVNTNGSNCVVLAEDITVTPEFNLNECGLGTVNRVFVAVGINGNSNTCTQIITVENADAFDEDNITWPTSPLAINQCTSIHPDSIDSRPIINVDSETCTNIGMDYVDVNLTMNTNCEDTIRRTWTVVDSCPSPFNVFTFDQMILISDEMAPVITTVDTVFLCDTLVNYTFEVEDCNETTVTYFSSVGAGDGTTVTGDFEEGNTTVYLDAMDRCGNNSTDSVVINIVLDTVPPVIVCINRNIVIEEDGSTQVLPSDSQWFFRVNDNTTDSSNLMYSFDPNFDMTNDTLAFTCDSVIVKSHVIDIYVKDKGGNVSTCAATYVTTDPNGVCVDGLATIQGLISTENKIEIPEVEVHLINGDTYEMTNDGGFYNFPQMTSGNVYELKPEKDTDHMAGVTSLDLVLIQRHILGTQKISSTYQLIAADINKSGVITGKDLLDLKKNILNITNKFPNNKSWRFVDEDYQFVDAQNPFNELFPESYMIYDMAGPVYKNFVGIKVGDVNGSVQLGGKGNVVTRSTPIALSLDDEILSAKDVVMVPVTVNRQISLAGYQLSFALESGLDLMDIESDYFDINGSDYSVTQYGTQKLVTMVVVPQEDIAIEEGSELLRLKLKANARVQLAEAISMNEAFSNEWYDAGLNTSDIDLRFNEEDFADANVLLQNTPNPWKDKTLISFTLGSDQQATINVYNVTGALITSISDNFKAGNNQVEFKANKFNESGVYYYELVTDQTRISKRMILIK</sequence>
<dbReference type="PROSITE" id="PS50825">
    <property type="entry name" value="HYR"/>
    <property type="match status" value="2"/>
</dbReference>
<feature type="domain" description="Dockerin" evidence="7">
    <location>
        <begin position="3120"/>
        <end position="3198"/>
    </location>
</feature>
<dbReference type="InterPro" id="IPR003410">
    <property type="entry name" value="HYR_dom"/>
</dbReference>
<dbReference type="GO" id="GO:0000272">
    <property type="term" value="P:polysaccharide catabolic process"/>
    <property type="evidence" value="ECO:0007669"/>
    <property type="project" value="InterPro"/>
</dbReference>
<evidence type="ECO:0000259" key="6">
    <source>
        <dbReference type="PROSITE" id="PS50825"/>
    </source>
</evidence>
<evidence type="ECO:0000313" key="9">
    <source>
        <dbReference type="Proteomes" id="UP001156666"/>
    </source>
</evidence>
<gene>
    <name evidence="8" type="ORF">GCM10007940_03120</name>
</gene>
<evidence type="ECO:0000256" key="4">
    <source>
        <dbReference type="ARBA" id="ARBA00022737"/>
    </source>
</evidence>
<dbReference type="Pfam" id="PF01345">
    <property type="entry name" value="DUF11"/>
    <property type="match status" value="3"/>
</dbReference>
<dbReference type="Proteomes" id="UP001156666">
    <property type="component" value="Unassembled WGS sequence"/>
</dbReference>
<keyword evidence="2" id="KW-0964">Secreted</keyword>
<evidence type="ECO:0000256" key="5">
    <source>
        <dbReference type="SAM" id="MobiDB-lite"/>
    </source>
</evidence>
<dbReference type="Gene3D" id="2.60.40.10">
    <property type="entry name" value="Immunoglobulins"/>
    <property type="match status" value="2"/>
</dbReference>
<comment type="caution">
    <text evidence="8">The sequence shown here is derived from an EMBL/GenBank/DDBJ whole genome shotgun (WGS) entry which is preliminary data.</text>
</comment>
<evidence type="ECO:0000313" key="8">
    <source>
        <dbReference type="EMBL" id="GLR15697.1"/>
    </source>
</evidence>
<proteinExistence type="predicted"/>
<dbReference type="InterPro" id="IPR002105">
    <property type="entry name" value="Dockerin_1_rpt"/>
</dbReference>
<evidence type="ECO:0000256" key="3">
    <source>
        <dbReference type="ARBA" id="ARBA00022729"/>
    </source>
</evidence>
<dbReference type="InterPro" id="IPR013783">
    <property type="entry name" value="Ig-like_fold"/>
</dbReference>
<accession>A0AA37SLT4</accession>
<keyword evidence="4" id="KW-0677">Repeat</keyword>
<dbReference type="NCBIfam" id="TIGR01451">
    <property type="entry name" value="B_ant_repeat"/>
    <property type="match status" value="2"/>
</dbReference>
<evidence type="ECO:0000256" key="1">
    <source>
        <dbReference type="ARBA" id="ARBA00004613"/>
    </source>
</evidence>
<dbReference type="GO" id="GO:0004553">
    <property type="term" value="F:hydrolase activity, hydrolyzing O-glycosyl compounds"/>
    <property type="evidence" value="ECO:0007669"/>
    <property type="project" value="InterPro"/>
</dbReference>
<organism evidence="8 9">
    <name type="scientific">Portibacter lacus</name>
    <dbReference type="NCBI Taxonomy" id="1099794"/>
    <lineage>
        <taxon>Bacteria</taxon>
        <taxon>Pseudomonadati</taxon>
        <taxon>Bacteroidota</taxon>
        <taxon>Saprospiria</taxon>
        <taxon>Saprospirales</taxon>
        <taxon>Haliscomenobacteraceae</taxon>
        <taxon>Portibacter</taxon>
    </lineage>
</organism>
<dbReference type="GO" id="GO:0005576">
    <property type="term" value="C:extracellular region"/>
    <property type="evidence" value="ECO:0007669"/>
    <property type="project" value="UniProtKB-SubCell"/>
</dbReference>
<dbReference type="Pfam" id="PF00404">
    <property type="entry name" value="Dockerin_1"/>
    <property type="match status" value="1"/>
</dbReference>
<dbReference type="InterPro" id="IPR026444">
    <property type="entry name" value="Secre_tail"/>
</dbReference>
<dbReference type="InterPro" id="IPR016134">
    <property type="entry name" value="Dockerin_dom"/>
</dbReference>
<dbReference type="InterPro" id="IPR047589">
    <property type="entry name" value="DUF11_rpt"/>
</dbReference>
<dbReference type="Pfam" id="PF18962">
    <property type="entry name" value="Por_Secre_tail"/>
    <property type="match status" value="1"/>
</dbReference>
<evidence type="ECO:0008006" key="10">
    <source>
        <dbReference type="Google" id="ProtNLM"/>
    </source>
</evidence>
<dbReference type="CDD" id="cd14252">
    <property type="entry name" value="Dockerin_like"/>
    <property type="match status" value="1"/>
</dbReference>
<evidence type="ECO:0000259" key="7">
    <source>
        <dbReference type="PROSITE" id="PS51766"/>
    </source>
</evidence>
<dbReference type="PROSITE" id="PS51766">
    <property type="entry name" value="DOCKERIN"/>
    <property type="match status" value="1"/>
</dbReference>
<dbReference type="Gene3D" id="1.10.1330.10">
    <property type="entry name" value="Dockerin domain"/>
    <property type="match status" value="1"/>
</dbReference>
<feature type="domain" description="HYR" evidence="6">
    <location>
        <begin position="2307"/>
        <end position="2396"/>
    </location>
</feature>
<dbReference type="InterPro" id="IPR036439">
    <property type="entry name" value="Dockerin_dom_sf"/>
</dbReference>
<dbReference type="SUPFAM" id="SSF117074">
    <property type="entry name" value="Hypothetical protein PA1324"/>
    <property type="match status" value="1"/>
</dbReference>
<dbReference type="PANTHER" id="PTHR24273:SF32">
    <property type="entry name" value="HYALIN"/>
    <property type="match status" value="1"/>
</dbReference>
<dbReference type="InterPro" id="IPR018247">
    <property type="entry name" value="EF_Hand_1_Ca_BS"/>
</dbReference>
<reference evidence="8" key="1">
    <citation type="journal article" date="2014" name="Int. J. Syst. Evol. Microbiol.">
        <title>Complete genome sequence of Corynebacterium casei LMG S-19264T (=DSM 44701T), isolated from a smear-ripened cheese.</title>
        <authorList>
            <consortium name="US DOE Joint Genome Institute (JGI-PGF)"/>
            <person name="Walter F."/>
            <person name="Albersmeier A."/>
            <person name="Kalinowski J."/>
            <person name="Ruckert C."/>
        </authorList>
    </citation>
    <scope>NUCLEOTIDE SEQUENCE</scope>
    <source>
        <strain evidence="8">NBRC 108769</strain>
    </source>
</reference>
<reference evidence="8" key="2">
    <citation type="submission" date="2023-01" db="EMBL/GenBank/DDBJ databases">
        <title>Draft genome sequence of Portibacter lacus strain NBRC 108769.</title>
        <authorList>
            <person name="Sun Q."/>
            <person name="Mori K."/>
        </authorList>
    </citation>
    <scope>NUCLEOTIDE SEQUENCE</scope>
    <source>
        <strain evidence="8">NBRC 108769</strain>
    </source>
</reference>
<evidence type="ECO:0000256" key="2">
    <source>
        <dbReference type="ARBA" id="ARBA00022525"/>
    </source>
</evidence>
<dbReference type="EMBL" id="BSOH01000001">
    <property type="protein sequence ID" value="GLR15697.1"/>
    <property type="molecule type" value="Genomic_DNA"/>
</dbReference>
<dbReference type="PROSITE" id="PS00018">
    <property type="entry name" value="EF_HAND_1"/>
    <property type="match status" value="1"/>
</dbReference>
<dbReference type="PANTHER" id="PTHR24273">
    <property type="entry name" value="FI04643P-RELATED"/>
    <property type="match status" value="1"/>
</dbReference>
<dbReference type="SUPFAM" id="SSF63446">
    <property type="entry name" value="Type I dockerin domain"/>
    <property type="match status" value="1"/>
</dbReference>
<dbReference type="InterPro" id="IPR001434">
    <property type="entry name" value="OmcB-like_DUF11"/>
</dbReference>
<protein>
    <recommendedName>
        <fullName evidence="10">DUF11 domain-containing protein</fullName>
    </recommendedName>
</protein>
<dbReference type="Pfam" id="PF17210">
    <property type="entry name" value="SdrD_B"/>
    <property type="match status" value="1"/>
</dbReference>
<feature type="region of interest" description="Disordered" evidence="5">
    <location>
        <begin position="951"/>
        <end position="972"/>
    </location>
</feature>
<feature type="domain" description="HYR" evidence="6">
    <location>
        <begin position="1640"/>
        <end position="1731"/>
    </location>
</feature>
<comment type="subcellular location">
    <subcellularLocation>
        <location evidence="1">Secreted</location>
    </subcellularLocation>
</comment>
<keyword evidence="9" id="KW-1185">Reference proteome</keyword>